<dbReference type="Gramene" id="QL10p035675:mrna">
    <property type="protein sequence ID" value="QL10p035675:mrna:CDS:1"/>
    <property type="gene ID" value="QL10p035675"/>
</dbReference>
<dbReference type="InterPro" id="IPR052751">
    <property type="entry name" value="Plant_MAPKKK"/>
</dbReference>
<dbReference type="EMBL" id="LRBV02000010">
    <property type="status" value="NOT_ANNOTATED_CDS"/>
    <property type="molecule type" value="Genomic_DNA"/>
</dbReference>
<dbReference type="SUPFAM" id="SSF56112">
    <property type="entry name" value="Protein kinase-like (PK-like)"/>
    <property type="match status" value="1"/>
</dbReference>
<reference evidence="2 3" key="1">
    <citation type="journal article" date="2016" name="G3 (Bethesda)">
        <title>First Draft Assembly and Annotation of the Genome of a California Endemic Oak Quercus lobata Nee (Fagaceae).</title>
        <authorList>
            <person name="Sork V.L."/>
            <person name="Fitz-Gibbon S.T."/>
            <person name="Puiu D."/>
            <person name="Crepeau M."/>
            <person name="Gugger P.F."/>
            <person name="Sherman R."/>
            <person name="Stevens K."/>
            <person name="Langley C.H."/>
            <person name="Pellegrini M."/>
            <person name="Salzberg S.L."/>
        </authorList>
    </citation>
    <scope>NUCLEOTIDE SEQUENCE [LARGE SCALE GENOMIC DNA]</scope>
    <source>
        <strain evidence="2 3">cv. SW786</strain>
    </source>
</reference>
<name>A0A7N2MRP2_QUELO</name>
<dbReference type="PANTHER" id="PTHR48011:SF56">
    <property type="entry name" value="PROTEIN KINASE DOMAIN-CONTAINING PROTEIN"/>
    <property type="match status" value="1"/>
</dbReference>
<dbReference type="Pfam" id="PF00069">
    <property type="entry name" value="Pkinase"/>
    <property type="match status" value="1"/>
</dbReference>
<evidence type="ECO:0000313" key="3">
    <source>
        <dbReference type="Proteomes" id="UP000594261"/>
    </source>
</evidence>
<dbReference type="PANTHER" id="PTHR48011">
    <property type="entry name" value="CCR4-NOT TRANSCRIPTIONAL COMPLEX SUBUNIT CAF120-RELATED"/>
    <property type="match status" value="1"/>
</dbReference>
<dbReference type="Proteomes" id="UP000594261">
    <property type="component" value="Chromosome 10"/>
</dbReference>
<dbReference type="GO" id="GO:0007165">
    <property type="term" value="P:signal transduction"/>
    <property type="evidence" value="ECO:0007669"/>
    <property type="project" value="TreeGrafter"/>
</dbReference>
<dbReference type="InterPro" id="IPR011009">
    <property type="entry name" value="Kinase-like_dom_sf"/>
</dbReference>
<feature type="domain" description="Protein kinase" evidence="1">
    <location>
        <begin position="1"/>
        <end position="104"/>
    </location>
</feature>
<protein>
    <recommendedName>
        <fullName evidence="1">Protein kinase domain-containing protein</fullName>
    </recommendedName>
</protein>
<dbReference type="PROSITE" id="PS50011">
    <property type="entry name" value="PROTEIN_KINASE_DOM"/>
    <property type="match status" value="1"/>
</dbReference>
<evidence type="ECO:0000313" key="2">
    <source>
        <dbReference type="EnsemblPlants" id="QL10p035675:mrna:CDS:1"/>
    </source>
</evidence>
<keyword evidence="3" id="KW-1185">Reference proteome</keyword>
<dbReference type="EnsemblPlants" id="QL10p035675:mrna">
    <property type="protein sequence ID" value="QL10p035675:mrna:CDS:1"/>
    <property type="gene ID" value="QL10p035675"/>
</dbReference>
<dbReference type="AlphaFoldDB" id="A0A7N2MRP2"/>
<reference evidence="2" key="2">
    <citation type="submission" date="2021-01" db="UniProtKB">
        <authorList>
            <consortium name="EnsemblPlants"/>
        </authorList>
    </citation>
    <scope>IDENTIFICATION</scope>
</reference>
<organism evidence="2 3">
    <name type="scientific">Quercus lobata</name>
    <name type="common">Valley oak</name>
    <dbReference type="NCBI Taxonomy" id="97700"/>
    <lineage>
        <taxon>Eukaryota</taxon>
        <taxon>Viridiplantae</taxon>
        <taxon>Streptophyta</taxon>
        <taxon>Embryophyta</taxon>
        <taxon>Tracheophyta</taxon>
        <taxon>Spermatophyta</taxon>
        <taxon>Magnoliopsida</taxon>
        <taxon>eudicotyledons</taxon>
        <taxon>Gunneridae</taxon>
        <taxon>Pentapetalae</taxon>
        <taxon>rosids</taxon>
        <taxon>fabids</taxon>
        <taxon>Fagales</taxon>
        <taxon>Fagaceae</taxon>
        <taxon>Quercus</taxon>
    </lineage>
</organism>
<dbReference type="InParanoid" id="A0A7N2MRP2"/>
<dbReference type="InterPro" id="IPR000719">
    <property type="entry name" value="Prot_kinase_dom"/>
</dbReference>
<evidence type="ECO:0000259" key="1">
    <source>
        <dbReference type="PROSITE" id="PS50011"/>
    </source>
</evidence>
<proteinExistence type="predicted"/>
<sequence>MGLTSSCRFWVGKEEISVRGTRYFFSPEMVKSGMQEVPSDIWAVGCTVLMMLTGEPPWDTALVSDIISHVACESPPIPSYISKAAEDFLRGWLLFEESTGENDS</sequence>
<dbReference type="GO" id="GO:0005524">
    <property type="term" value="F:ATP binding"/>
    <property type="evidence" value="ECO:0007669"/>
    <property type="project" value="InterPro"/>
</dbReference>
<accession>A0A7N2MRP2</accession>
<dbReference type="Gene3D" id="1.10.510.10">
    <property type="entry name" value="Transferase(Phosphotransferase) domain 1"/>
    <property type="match status" value="1"/>
</dbReference>
<dbReference type="GO" id="GO:0004672">
    <property type="term" value="F:protein kinase activity"/>
    <property type="evidence" value="ECO:0007669"/>
    <property type="project" value="InterPro"/>
</dbReference>